<evidence type="ECO:0000256" key="1">
    <source>
        <dbReference type="ARBA" id="ARBA00022658"/>
    </source>
</evidence>
<dbReference type="PROSITE" id="PS50010">
    <property type="entry name" value="DH_2"/>
    <property type="match status" value="1"/>
</dbReference>
<dbReference type="InterPro" id="IPR047054">
    <property type="entry name" value="Kalirin_TRIO_PH_1"/>
</dbReference>
<dbReference type="GO" id="GO:0019898">
    <property type="term" value="C:extrinsic component of membrane"/>
    <property type="evidence" value="ECO:0007669"/>
    <property type="project" value="TreeGrafter"/>
</dbReference>
<dbReference type="Gene3D" id="2.30.29.30">
    <property type="entry name" value="Pleckstrin-homology domain (PH domain)/Phosphotyrosine-binding domain (PTB)"/>
    <property type="match status" value="2"/>
</dbReference>
<evidence type="ECO:0000259" key="4">
    <source>
        <dbReference type="PROSITE" id="PS50010"/>
    </source>
</evidence>
<reference evidence="5" key="1">
    <citation type="submission" date="2022-06" db="EMBL/GenBank/DDBJ databases">
        <authorList>
            <person name="Berger JAMES D."/>
            <person name="Berger JAMES D."/>
        </authorList>
    </citation>
    <scope>NUCLEOTIDE SEQUENCE [LARGE SCALE GENOMIC DNA]</scope>
</reference>
<reference evidence="6" key="2">
    <citation type="submission" date="2023-11" db="UniProtKB">
        <authorList>
            <consortium name="WormBaseParasite"/>
        </authorList>
    </citation>
    <scope>IDENTIFICATION</scope>
</reference>
<dbReference type="Proteomes" id="UP000050792">
    <property type="component" value="Unassembled WGS sequence"/>
</dbReference>
<dbReference type="SMART" id="SM00150">
    <property type="entry name" value="SPEC"/>
    <property type="match status" value="4"/>
</dbReference>
<dbReference type="CDD" id="cd00160">
    <property type="entry name" value="RhoGEF"/>
    <property type="match status" value="1"/>
</dbReference>
<dbReference type="InterPro" id="IPR018159">
    <property type="entry name" value="Spectrin/alpha-actinin"/>
</dbReference>
<dbReference type="GO" id="GO:0005085">
    <property type="term" value="F:guanyl-nucleotide exchange factor activity"/>
    <property type="evidence" value="ECO:0007669"/>
    <property type="project" value="UniProtKB-KW"/>
</dbReference>
<dbReference type="SMART" id="SM00233">
    <property type="entry name" value="PH"/>
    <property type="match status" value="2"/>
</dbReference>
<feature type="compositionally biased region" description="Low complexity" evidence="2">
    <location>
        <begin position="2233"/>
        <end position="2246"/>
    </location>
</feature>
<sequence>MMDYANSSLDPEVLEFYRPNRSKHIRCHSHHHTHQFVHPRRLHNSQPTNQTQLSITPYNKNSNYATPNIHHGNMANFQDSRLHHHRPQLQPHVAHKQHTEHYHYHVNQNAYRSSVSPQNLGSTCGGSINALTSTSGVSSNSGSLCTSSSSHSSHKSGTSLRAVDLIPLLKKKIALLPGGRSRRGGPLLCFPSNSRADEIPIEDLYVLVRYLTYLPDDKVKRLGFVVIIDMRSGTTWHSVKPILKVLEECLGQDVTLTFIIKPDKFLEKHKAQLASGKFSFEIQLVSVESLFREVDPSQLTAEMEGSLPYHHEEWIKIRCCLEEFFLFANDMSDKFGQLYCFLDRKPNPESVDEAKRALEEHRSVRLKIVQAPVPALEAEADRLTSWLRYGITASQSSANASSVNSGSQTCSITTASGGGASFLATSWVSMNPDFQQLVPQVRHTVSQLYEFRTRLQQKWEAGRSRLEQIYQLRLFDEDARGMSNWIDQQRHLFLTEYLDIGQTASHAADLHAEHRQFLSKCSSVREQVARLTGVAGMLADTGHFASQQILKQANQLEHEWKSFTAALEDRSRVLQLSASFHARAESFLANCPHWESAMRQVNGTSVHELNQALITLQEYWKEAQSAHEEVCTDGRALANHLSSPVPTGSHTSLTAAVDYSQGRKHCTDLVHEIWAWFKQLERVFGERRRRLTARLALLMFKEDVGQVLAWLTEHGEPFLQRQTSVGKSIQRAEQLYSAHMQFEQVAANTLTNAEKLISAADELAAQADDPEEILQDASELQHRISAFTRAVEIRRETLDLGCGFYSHTKEALAWLHNARETHNPGEHLPASIEGMEDELTSFHRNRATMEKDVDRALAEGEALIARLKDSEEIAHLRTVLNQVSNERTTVSTLLTERQVRLDLCLQLRLFEADVHSALDCLRHNIPSLSNLNQSNDVNSIHQNNNTTTNRYFWLADPRQAPDMNAIEEVLSSCLSVLPTAEEVLNKGSELARAFESVGVNFPAGGPGSSDSGMGDSAETAVERVHRLMTELADVVTSVDVLNERLNGELDWRRLQLQSRQVLHWIGQCESILHQTAVIPSSLTEAETLYADHEKFQPVLNDAHPQAVQCAARASYFLQQTTLNNTSTLNTNSSNNEHPRRKDYQSVAETVANRWQKLVYAAEERHKLLISATNWYRTSDQVTSVLWSLEKEYRREEDWCQNEKALNSGDPTSYLAQLSSKHAEQKEAFLKACMLARRTSDLFSKYLHRQPTSTTGRVEVEEKIRLAMTELMAKEKAVLEAWAVRRRRLDDCTYFMNLKRQIEDLLERVHNVQESIINKSNGFSNSMCLSNINPSLLQEVYRACASLESMIASSSPLSPGHATQMESLLQRLRLCDTQSNTSSTVSGKGFKDSQKLDHQSSELKKSITSPSSKVDVQPGSKTLELESDRTSVSSTSSSGTGGSTGTSMTNESYLVSSAAAASGTTQEQRRLARRRENLLRELIQTERLYIQSLEQCIDTYRKGLVSPPKMLTAQVPSGLIGQVDTVFGNIPLIYEFHKQTFEPELAKYTESGDFLPEDVGHCFVLHSDRLAELYVEYCVNNTESTRLIIEHGQGYFQSLQLYFNLVEPLQSYLIKPVQRVTKYQLLLRELRDCCDPAGIGEISEGLEAMLNVPKRANDALHLSMLQNLPEDVPLSSLGDVILQDQFTIWEPKQLIKKSRERRVFLFDHCLVLAKEAANQPGEHKSKYIYKSRLLLADCNITEHIEGDQCKFALWTGRIPPIHEYRMVLKAGTLELKQNWVRALREVMRERVFSVQSLYQHQNPNPNSTNLFDDSTEMLDTFYILENYQAEKDNEISVSAHQIVQLLHRCDEPILPSTENNDNDSSNNSIVKFDPNGTGDWAFIRIIVRNTTTSTNSPTKEGFIPSRLIGAPCSRKSSASSSRQSSSVRRGSTSVRKWLPSGVGTGRRSTGASTNSAGVTLGKRGSKVDITQSQVLNTPYPVATSTTNGQTNNEQQPKTLELGGLLLDNVSEESVDVELPPPMNEIQPPLRPNVTELLDTKTVKEVQNNGTDGADDSFLLDDVAITNNHCRSDHAQISNNSLSNNSENEVQHEKLIKPVHRLATTIAEVAGDCQTHLGDVPQLIGLPGGASLSGIGNLRLHGGLNVATKLVAGSSKSSIPIIHSTAGSPDLSTNSTSSTTSSSHFLGQDEELLLDILEEGVELHFVTRHLFLYDHALIIADAAMELTTTTTLPENSSSLNGNKSLNDNSDNHKPKLQCRFRHALPINQISVLEDVGVGGSRPTGDQLLWFCLSERTRYLGSPFESSVAAASPPQSHLCYIIAPKSPDSRIRWLSELTSMILEARRLSQAYLMNNVSFGSGDPSSGCSTTTTGQIKLPGATLYPSGVLFDTGSLELPKSGRYKIVNQDSLKNSTRYHPNVSVDQLSSGIGNLTMNQSMLPTCSTSSFQQSSTLLQSTNSHIV</sequence>
<dbReference type="SMART" id="SM00516">
    <property type="entry name" value="SEC14"/>
    <property type="match status" value="1"/>
</dbReference>
<proteinExistence type="predicted"/>
<dbReference type="Pfam" id="PF22697">
    <property type="entry name" value="SOS1_NGEF_PH"/>
    <property type="match status" value="1"/>
</dbReference>
<keyword evidence="5" id="KW-1185">Reference proteome</keyword>
<dbReference type="InterPro" id="IPR001849">
    <property type="entry name" value="PH_domain"/>
</dbReference>
<dbReference type="InterPro" id="IPR002017">
    <property type="entry name" value="Spectrin_repeat"/>
</dbReference>
<feature type="domain" description="DH" evidence="4">
    <location>
        <begin position="1473"/>
        <end position="1658"/>
    </location>
</feature>
<dbReference type="InterPro" id="IPR011993">
    <property type="entry name" value="PH-like_dom_sf"/>
</dbReference>
<dbReference type="WBParaSite" id="SRDH1_21530.1">
    <property type="protein sequence ID" value="SRDH1_21530.1"/>
    <property type="gene ID" value="SRDH1_21530"/>
</dbReference>
<feature type="region of interest" description="Disordered" evidence="2">
    <location>
        <begin position="2230"/>
        <end position="2250"/>
    </location>
</feature>
<feature type="compositionally biased region" description="Polar residues" evidence="2">
    <location>
        <begin position="1945"/>
        <end position="1956"/>
    </location>
</feature>
<dbReference type="GO" id="GO:0007411">
    <property type="term" value="P:axon guidance"/>
    <property type="evidence" value="ECO:0007669"/>
    <property type="project" value="TreeGrafter"/>
</dbReference>
<evidence type="ECO:0000313" key="6">
    <source>
        <dbReference type="WBParaSite" id="SRDH1_21530.1"/>
    </source>
</evidence>
<keyword evidence="1" id="KW-0344">Guanine-nucleotide releasing factor</keyword>
<dbReference type="Pfam" id="PF13716">
    <property type="entry name" value="CRAL_TRIO_2"/>
    <property type="match status" value="1"/>
</dbReference>
<evidence type="ECO:0000259" key="3">
    <source>
        <dbReference type="PROSITE" id="PS50003"/>
    </source>
</evidence>
<dbReference type="GO" id="GO:0005886">
    <property type="term" value="C:plasma membrane"/>
    <property type="evidence" value="ECO:0007669"/>
    <property type="project" value="TreeGrafter"/>
</dbReference>
<feature type="compositionally biased region" description="Low complexity" evidence="2">
    <location>
        <begin position="1912"/>
        <end position="1934"/>
    </location>
</feature>
<dbReference type="SUPFAM" id="SSF50729">
    <property type="entry name" value="PH domain-like"/>
    <property type="match status" value="1"/>
</dbReference>
<dbReference type="PROSITE" id="PS50003">
    <property type="entry name" value="PH_DOMAIN"/>
    <property type="match status" value="1"/>
</dbReference>
<feature type="region of interest" description="Disordered" evidence="2">
    <location>
        <begin position="2162"/>
        <end position="2181"/>
    </location>
</feature>
<dbReference type="InterPro" id="IPR001251">
    <property type="entry name" value="CRAL-TRIO_dom"/>
</dbReference>
<dbReference type="SUPFAM" id="SSF46966">
    <property type="entry name" value="Spectrin repeat"/>
    <property type="match status" value="4"/>
</dbReference>
<dbReference type="SMART" id="SM00325">
    <property type="entry name" value="RhoGEF"/>
    <property type="match status" value="1"/>
</dbReference>
<dbReference type="InterPro" id="IPR055251">
    <property type="entry name" value="SOS1_NGEF_PH"/>
</dbReference>
<feature type="compositionally biased region" description="Low complexity" evidence="2">
    <location>
        <begin position="2170"/>
        <end position="2181"/>
    </location>
</feature>
<feature type="compositionally biased region" description="Basic and acidic residues" evidence="2">
    <location>
        <begin position="1388"/>
        <end position="1404"/>
    </location>
</feature>
<dbReference type="Gene3D" id="1.20.58.60">
    <property type="match status" value="4"/>
</dbReference>
<dbReference type="Gene3D" id="1.20.900.10">
    <property type="entry name" value="Dbl homology (DH) domain"/>
    <property type="match status" value="1"/>
</dbReference>
<evidence type="ECO:0000256" key="2">
    <source>
        <dbReference type="SAM" id="MobiDB-lite"/>
    </source>
</evidence>
<dbReference type="InterPro" id="IPR051336">
    <property type="entry name" value="RhoGEF_Guanine_NuclExch_SF"/>
</dbReference>
<dbReference type="Pfam" id="PF00621">
    <property type="entry name" value="RhoGEF"/>
    <property type="match status" value="1"/>
</dbReference>
<organism evidence="5 6">
    <name type="scientific">Schistosoma rodhaini</name>
    <dbReference type="NCBI Taxonomy" id="6188"/>
    <lineage>
        <taxon>Eukaryota</taxon>
        <taxon>Metazoa</taxon>
        <taxon>Spiralia</taxon>
        <taxon>Lophotrochozoa</taxon>
        <taxon>Platyhelminthes</taxon>
        <taxon>Trematoda</taxon>
        <taxon>Digenea</taxon>
        <taxon>Strigeidida</taxon>
        <taxon>Schistosomatoidea</taxon>
        <taxon>Schistosomatidae</taxon>
        <taxon>Schistosoma</taxon>
    </lineage>
</organism>
<dbReference type="SUPFAM" id="SSF48065">
    <property type="entry name" value="DBL homology domain (DH-domain)"/>
    <property type="match status" value="1"/>
</dbReference>
<evidence type="ECO:0000313" key="5">
    <source>
        <dbReference type="Proteomes" id="UP000050792"/>
    </source>
</evidence>
<dbReference type="GO" id="GO:0005737">
    <property type="term" value="C:cytoplasm"/>
    <property type="evidence" value="ECO:0007669"/>
    <property type="project" value="TreeGrafter"/>
</dbReference>
<name>A0AA85ESL1_9TREM</name>
<dbReference type="CDD" id="cd13240">
    <property type="entry name" value="PH1_Kalirin_Trio_like"/>
    <property type="match status" value="1"/>
</dbReference>
<dbReference type="CDD" id="cd00176">
    <property type="entry name" value="SPEC"/>
    <property type="match status" value="3"/>
</dbReference>
<protein>
    <submittedName>
        <fullName evidence="6">Uncharacterized protein</fullName>
    </submittedName>
</protein>
<accession>A0AA85ESL1</accession>
<feature type="region of interest" description="Disordered" evidence="2">
    <location>
        <begin position="1379"/>
        <end position="1448"/>
    </location>
</feature>
<dbReference type="PANTHER" id="PTHR22826">
    <property type="entry name" value="RHO GUANINE EXCHANGE FACTOR-RELATED"/>
    <property type="match status" value="1"/>
</dbReference>
<dbReference type="InterPro" id="IPR035899">
    <property type="entry name" value="DBL_dom_sf"/>
</dbReference>
<feature type="domain" description="PH" evidence="3">
    <location>
        <begin position="1678"/>
        <end position="1787"/>
    </location>
</feature>
<dbReference type="InterPro" id="IPR000219">
    <property type="entry name" value="DH_dom"/>
</dbReference>
<feature type="region of interest" description="Disordered" evidence="2">
    <location>
        <begin position="1892"/>
        <end position="1962"/>
    </location>
</feature>
<dbReference type="PANTHER" id="PTHR22826:SF106">
    <property type="entry name" value="TRIO, ISOFORM A"/>
    <property type="match status" value="1"/>
</dbReference>
<dbReference type="Pfam" id="PF00435">
    <property type="entry name" value="Spectrin"/>
    <property type="match status" value="2"/>
</dbReference>